<dbReference type="Proteomes" id="UP001142393">
    <property type="component" value="Unassembled WGS sequence"/>
</dbReference>
<evidence type="ECO:0000313" key="2">
    <source>
        <dbReference type="EMBL" id="KAJ3749544.1"/>
    </source>
</evidence>
<proteinExistence type="predicted"/>
<accession>A0A9W8P9I3</accession>
<organism evidence="2 3">
    <name type="scientific">Lentinula detonsa</name>
    <dbReference type="NCBI Taxonomy" id="2804962"/>
    <lineage>
        <taxon>Eukaryota</taxon>
        <taxon>Fungi</taxon>
        <taxon>Dikarya</taxon>
        <taxon>Basidiomycota</taxon>
        <taxon>Agaricomycotina</taxon>
        <taxon>Agaricomycetes</taxon>
        <taxon>Agaricomycetidae</taxon>
        <taxon>Agaricales</taxon>
        <taxon>Marasmiineae</taxon>
        <taxon>Omphalotaceae</taxon>
        <taxon>Lentinula</taxon>
    </lineage>
</organism>
<keyword evidence="3" id="KW-1185">Reference proteome</keyword>
<feature type="chain" id="PRO_5040750299" evidence="1">
    <location>
        <begin position="18"/>
        <end position="71"/>
    </location>
</feature>
<evidence type="ECO:0000256" key="1">
    <source>
        <dbReference type="SAM" id="SignalP"/>
    </source>
</evidence>
<name>A0A9W8P9I3_9AGAR</name>
<feature type="signal peptide" evidence="1">
    <location>
        <begin position="1"/>
        <end position="17"/>
    </location>
</feature>
<protein>
    <submittedName>
        <fullName evidence="2">Uncharacterized protein</fullName>
    </submittedName>
</protein>
<sequence>MAYVVLVVLSFLLSLQGFLVMGQNFHNGENNAFTIKRGTKSDGHDRRFRLLLVLLHPSYEGRSALEIDERR</sequence>
<reference evidence="2 3" key="1">
    <citation type="journal article" date="2023" name="Proc. Natl. Acad. Sci. U.S.A.">
        <title>A global phylogenomic analysis of the shiitake genus Lentinula.</title>
        <authorList>
            <person name="Sierra-Patev S."/>
            <person name="Min B."/>
            <person name="Naranjo-Ortiz M."/>
            <person name="Looney B."/>
            <person name="Konkel Z."/>
            <person name="Slot J.C."/>
            <person name="Sakamoto Y."/>
            <person name="Steenwyk J.L."/>
            <person name="Rokas A."/>
            <person name="Carro J."/>
            <person name="Camarero S."/>
            <person name="Ferreira P."/>
            <person name="Molpeceres G."/>
            <person name="Ruiz-Duenas F.J."/>
            <person name="Serrano A."/>
            <person name="Henrissat B."/>
            <person name="Drula E."/>
            <person name="Hughes K.W."/>
            <person name="Mata J.L."/>
            <person name="Ishikawa N.K."/>
            <person name="Vargas-Isla R."/>
            <person name="Ushijima S."/>
            <person name="Smith C.A."/>
            <person name="Donoghue J."/>
            <person name="Ahrendt S."/>
            <person name="Andreopoulos W."/>
            <person name="He G."/>
            <person name="LaButti K."/>
            <person name="Lipzen A."/>
            <person name="Ng V."/>
            <person name="Riley R."/>
            <person name="Sandor L."/>
            <person name="Barry K."/>
            <person name="Martinez A.T."/>
            <person name="Xiao Y."/>
            <person name="Gibbons J.G."/>
            <person name="Terashima K."/>
            <person name="Grigoriev I.V."/>
            <person name="Hibbett D."/>
        </authorList>
    </citation>
    <scope>NUCLEOTIDE SEQUENCE [LARGE SCALE GENOMIC DNA]</scope>
    <source>
        <strain evidence="2 3">TFB7810</strain>
    </source>
</reference>
<evidence type="ECO:0000313" key="3">
    <source>
        <dbReference type="Proteomes" id="UP001142393"/>
    </source>
</evidence>
<keyword evidence="1" id="KW-0732">Signal</keyword>
<comment type="caution">
    <text evidence="2">The sequence shown here is derived from an EMBL/GenBank/DDBJ whole genome shotgun (WGS) entry which is preliminary data.</text>
</comment>
<dbReference type="AlphaFoldDB" id="A0A9W8P9I3"/>
<gene>
    <name evidence="2" type="ORF">DFH05DRAFT_1477179</name>
</gene>
<dbReference type="EMBL" id="JANVFU010000002">
    <property type="protein sequence ID" value="KAJ3749544.1"/>
    <property type="molecule type" value="Genomic_DNA"/>
</dbReference>